<name>A0ABC8YVZ3_9POAL</name>
<sequence>MGDDTASSISPARDWSDLPPDLLVSVLRLLLETRDLFACAAVSLRWRAACAAARQLGLWPDKGPYLIYSSSDRDAGTATLRNISTGRSFHATLPDNPPFRSRYVVGSSRGWLVAADEQSDLHLLNPVTGAQIALPRAHTMTGRRRTTTRRNQPWFFPANKTRLYLYEKAVLSSDPSTSDCCTVLLKHRPWEHLSFARVGDDSKWTWLDSNEHCDHYHDFFFDDGDGLFYAIRDSGDIHTIDLSGPRPVIKVVFKFRSHSTFYTRYLVRAPWGDLLRVRRLYGTPPQQDNPEGNNMLDDDMGEVAADSVDLDKETVSRVTNLRDHVLFVGFNDTFMLPAADFPRLAPNCVYMTDDNTEFIYHNPEGSWRQLARVNLEDGSFNDLSLPDSLLDWPPPVWFRPSSCSPQIN</sequence>
<dbReference type="InterPro" id="IPR001810">
    <property type="entry name" value="F-box_dom"/>
</dbReference>
<dbReference type="SUPFAM" id="SSF50969">
    <property type="entry name" value="YVTN repeat-like/Quinoprotein amine dehydrogenase"/>
    <property type="match status" value="1"/>
</dbReference>
<dbReference type="SUPFAM" id="SSF81383">
    <property type="entry name" value="F-box domain"/>
    <property type="match status" value="1"/>
</dbReference>
<feature type="domain" description="F-box" evidence="2">
    <location>
        <begin position="15"/>
        <end position="51"/>
    </location>
</feature>
<organism evidence="3 4">
    <name type="scientific">Urochloa decumbens</name>
    <dbReference type="NCBI Taxonomy" id="240449"/>
    <lineage>
        <taxon>Eukaryota</taxon>
        <taxon>Viridiplantae</taxon>
        <taxon>Streptophyta</taxon>
        <taxon>Embryophyta</taxon>
        <taxon>Tracheophyta</taxon>
        <taxon>Spermatophyta</taxon>
        <taxon>Magnoliopsida</taxon>
        <taxon>Liliopsida</taxon>
        <taxon>Poales</taxon>
        <taxon>Poaceae</taxon>
        <taxon>PACMAD clade</taxon>
        <taxon>Panicoideae</taxon>
        <taxon>Panicodae</taxon>
        <taxon>Paniceae</taxon>
        <taxon>Melinidinae</taxon>
        <taxon>Urochloa</taxon>
    </lineage>
</organism>
<evidence type="ECO:0000259" key="1">
    <source>
        <dbReference type="Pfam" id="PF03478"/>
    </source>
</evidence>
<gene>
    <name evidence="3" type="ORF">URODEC1_LOCUS37840</name>
</gene>
<dbReference type="Gene3D" id="1.20.1280.50">
    <property type="match status" value="1"/>
</dbReference>
<keyword evidence="4" id="KW-1185">Reference proteome</keyword>
<dbReference type="InterPro" id="IPR005174">
    <property type="entry name" value="KIB1-4_b-propeller"/>
</dbReference>
<dbReference type="Pfam" id="PF03478">
    <property type="entry name" value="Beta-prop_KIB1-4"/>
    <property type="match status" value="1"/>
</dbReference>
<dbReference type="PANTHER" id="PTHR44586:SF17">
    <property type="entry name" value="DUF295 DOMAIN-CONTAINING PROTEIN"/>
    <property type="match status" value="1"/>
</dbReference>
<dbReference type="Proteomes" id="UP001497457">
    <property type="component" value="Chromosome 17b"/>
</dbReference>
<evidence type="ECO:0000259" key="2">
    <source>
        <dbReference type="Pfam" id="PF12937"/>
    </source>
</evidence>
<dbReference type="PANTHER" id="PTHR44586">
    <property type="entry name" value="F-BOX DOMAIN CONTAINING PROTEIN, EXPRESSED"/>
    <property type="match status" value="1"/>
</dbReference>
<reference evidence="3" key="1">
    <citation type="submission" date="2024-10" db="EMBL/GenBank/DDBJ databases">
        <authorList>
            <person name="Ryan C."/>
        </authorList>
    </citation>
    <scope>NUCLEOTIDE SEQUENCE [LARGE SCALE GENOMIC DNA]</scope>
</reference>
<dbReference type="AlphaFoldDB" id="A0ABC8YVZ3"/>
<proteinExistence type="predicted"/>
<dbReference type="EMBL" id="OZ075127">
    <property type="protein sequence ID" value="CAL4949211.1"/>
    <property type="molecule type" value="Genomic_DNA"/>
</dbReference>
<accession>A0ABC8YVZ3</accession>
<feature type="domain" description="KIB1-4 beta-propeller" evidence="1">
    <location>
        <begin position="83"/>
        <end position="360"/>
    </location>
</feature>
<evidence type="ECO:0000313" key="3">
    <source>
        <dbReference type="EMBL" id="CAL4949211.1"/>
    </source>
</evidence>
<dbReference type="Pfam" id="PF12937">
    <property type="entry name" value="F-box-like"/>
    <property type="match status" value="1"/>
</dbReference>
<evidence type="ECO:0008006" key="5">
    <source>
        <dbReference type="Google" id="ProtNLM"/>
    </source>
</evidence>
<dbReference type="InterPro" id="IPR011044">
    <property type="entry name" value="Quino_amine_DH_bsu"/>
</dbReference>
<protein>
    <recommendedName>
        <fullName evidence="5">F-box domain-containing protein</fullName>
    </recommendedName>
</protein>
<evidence type="ECO:0000313" key="4">
    <source>
        <dbReference type="Proteomes" id="UP001497457"/>
    </source>
</evidence>
<dbReference type="InterPro" id="IPR036047">
    <property type="entry name" value="F-box-like_dom_sf"/>
</dbReference>